<protein>
    <recommendedName>
        <fullName evidence="6 22">Penicillin-binding protein 1B</fullName>
        <shortName evidence="23">PBP-1b</shortName>
        <shortName evidence="23">PBP1b</shortName>
    </recommendedName>
    <alternativeName>
        <fullName evidence="19 23">Murein polymerase</fullName>
    </alternativeName>
</protein>
<evidence type="ECO:0000256" key="24">
    <source>
        <dbReference type="PIRSR" id="PIRSR002799-1"/>
    </source>
</evidence>
<comment type="similarity">
    <text evidence="5 23">In the N-terminal section; belongs to the glycosyltransferase 51 family.</text>
</comment>
<dbReference type="Pfam" id="PF14814">
    <property type="entry name" value="UB2H"/>
    <property type="match status" value="1"/>
</dbReference>
<evidence type="ECO:0000256" key="12">
    <source>
        <dbReference type="ARBA" id="ARBA00022801"/>
    </source>
</evidence>
<dbReference type="Pfam" id="PF00905">
    <property type="entry name" value="Transpeptidase"/>
    <property type="match status" value="1"/>
</dbReference>
<evidence type="ECO:0000256" key="10">
    <source>
        <dbReference type="ARBA" id="ARBA00022676"/>
    </source>
</evidence>
<evidence type="ECO:0000256" key="13">
    <source>
        <dbReference type="ARBA" id="ARBA00022960"/>
    </source>
</evidence>
<dbReference type="GO" id="GO:0008955">
    <property type="term" value="F:peptidoglycan glycosyltransferase activity"/>
    <property type="evidence" value="ECO:0007669"/>
    <property type="project" value="UniProtKB-UniRule"/>
</dbReference>
<comment type="function">
    <text evidence="1 23">Cell wall formation. Synthesis of cross-linked peptidoglycan from the lipid intermediates. The enzyme has a penicillin-insensitive transglycosylase N-terminal domain (formation of linear glycan strands) and a penicillin-sensitive transpeptidase C-terminal domain (cross-linking of the peptide subunits).</text>
</comment>
<dbReference type="PANTHER" id="PTHR32282:SF11">
    <property type="entry name" value="PENICILLIN-BINDING PROTEIN 1B"/>
    <property type="match status" value="1"/>
</dbReference>
<dbReference type="GO" id="GO:0009002">
    <property type="term" value="F:serine-type D-Ala-D-Ala carboxypeptidase activity"/>
    <property type="evidence" value="ECO:0007669"/>
    <property type="project" value="UniProtKB-EC"/>
</dbReference>
<dbReference type="PANTHER" id="PTHR32282">
    <property type="entry name" value="BINDING PROTEIN TRANSPEPTIDASE, PUTATIVE-RELATED"/>
    <property type="match status" value="1"/>
</dbReference>
<feature type="domain" description="Bifunctional transglycosylase second" evidence="28">
    <location>
        <begin position="63"/>
        <end position="145"/>
    </location>
</feature>
<keyword evidence="16" id="KW-0046">Antibiotic resistance</keyword>
<dbReference type="InterPro" id="IPR028166">
    <property type="entry name" value="UB2H"/>
</dbReference>
<keyword evidence="8" id="KW-0121">Carboxypeptidase</keyword>
<dbReference type="InterPro" id="IPR001460">
    <property type="entry name" value="PCN-bd_Tpept"/>
</dbReference>
<sequence length="751" mass="83984">MVRESTPGHNRHFFSALGWRLAIFVVVFLTGYLTWVDLTIRAEFKPTRWAVPAARLYARPLTLYVGKPLAADEFEEELGLAGYHEEERLNRPGSYRRRGQHFSVIKRSFSFWDGRDPATRIELRFRDGYLASLQDRRGKKLVSARIEPGLIGRIYPTHQEDRIPVTTADVPPRLIEALIAVEDRSFYHHFGISLRAIARAAYENIRSGATMQGGSTLTQQLVKNYFLGPERSFSRKLQEMAFALLLEARYEKDDILRAYLNEIYLGQQGRHAIHGFGSAARFYFHRPLAELRLSEVALLVALARGASYYNPRRHPKRALERRNLVIDVMLEWGYINAREAAVARSQPLAVTKNPPPGTTPFPGFVGLVRRQIARDFHLKDLRSEGLRIFTTLDMRIQRKMERAIVDQLPLLEKRVGIPRKQLQVASIVTDAENGRVLALVGGRDPSAVGFNRALNAVRPIGSLIKPAVYLTALERHDKYTLASILRDERIRIRRRKGNFWSPKNYDRKAHGRVPLITALANSYNLATVRLGMALGLSKISKTIGRLGVKRRIPLYPSTLLGAAALSPLEVAEMYQTIASGGLRMPSRSVLAITDAQGTPLNHYYGASVTPAFDSGPMFLLTHALQAAMRSGTGRAIYDKFDQSLGFAGKTGTTNGLRDSWFAGFSQERLAVVWLGLDNNGSTGLTGAGGALALWGNLMKSMTPQSRKGPTPSTVAWHWTDLYRGARTDPGCLRAKRIPYIKGSAPPYSPCE</sequence>
<keyword evidence="25" id="KW-1133">Transmembrane helix</keyword>
<evidence type="ECO:0000256" key="16">
    <source>
        <dbReference type="ARBA" id="ARBA00023251"/>
    </source>
</evidence>
<dbReference type="Gene3D" id="3.30.2060.10">
    <property type="entry name" value="Penicillin-binding protein 1b domain"/>
    <property type="match status" value="1"/>
</dbReference>
<keyword evidence="7" id="KW-1003">Cell membrane</keyword>
<feature type="active site" description="Proton donor; for transglycosylase activity" evidence="24">
    <location>
        <position position="182"/>
    </location>
</feature>
<dbReference type="InterPro" id="IPR001264">
    <property type="entry name" value="Glyco_trans_51"/>
</dbReference>
<evidence type="ECO:0000256" key="17">
    <source>
        <dbReference type="ARBA" id="ARBA00023268"/>
    </source>
</evidence>
<evidence type="ECO:0000259" key="28">
    <source>
        <dbReference type="Pfam" id="PF14814"/>
    </source>
</evidence>
<dbReference type="GO" id="GO:0009274">
    <property type="term" value="C:peptidoglycan-based cell wall"/>
    <property type="evidence" value="ECO:0007669"/>
    <property type="project" value="UniProtKB-UniRule"/>
</dbReference>
<dbReference type="GO" id="GO:0030288">
    <property type="term" value="C:outer membrane-bounded periplasmic space"/>
    <property type="evidence" value="ECO:0007669"/>
    <property type="project" value="TreeGrafter"/>
</dbReference>
<dbReference type="InterPro" id="IPR036950">
    <property type="entry name" value="PBP_transglycosylase"/>
</dbReference>
<dbReference type="GO" id="GO:0009252">
    <property type="term" value="P:peptidoglycan biosynthetic process"/>
    <property type="evidence" value="ECO:0007669"/>
    <property type="project" value="UniProtKB-UniRule"/>
</dbReference>
<evidence type="ECO:0000256" key="25">
    <source>
        <dbReference type="SAM" id="Phobius"/>
    </source>
</evidence>
<comment type="similarity">
    <text evidence="4 23">In the C-terminal section; belongs to the transpeptidase family.</text>
</comment>
<dbReference type="Gene3D" id="1.10.3810.10">
    <property type="entry name" value="Biosynthetic peptidoglycan transglycosylase-like"/>
    <property type="match status" value="1"/>
</dbReference>
<dbReference type="InterPro" id="IPR011813">
    <property type="entry name" value="PBP_1b"/>
</dbReference>
<keyword evidence="15 25" id="KW-0472">Membrane</keyword>
<feature type="domain" description="Glycosyl transferase family 51" evidence="27">
    <location>
        <begin position="154"/>
        <end position="329"/>
    </location>
</feature>
<dbReference type="InterPro" id="IPR012338">
    <property type="entry name" value="Beta-lactam/transpept-like"/>
</dbReference>
<evidence type="ECO:0000256" key="5">
    <source>
        <dbReference type="ARBA" id="ARBA00007739"/>
    </source>
</evidence>
<dbReference type="GO" id="GO:0008658">
    <property type="term" value="F:penicillin binding"/>
    <property type="evidence" value="ECO:0007669"/>
    <property type="project" value="UniProtKB-UniRule"/>
</dbReference>
<evidence type="ECO:0000256" key="4">
    <source>
        <dbReference type="ARBA" id="ARBA00007090"/>
    </source>
</evidence>
<keyword evidence="14 23" id="KW-0573">Peptidoglycan synthesis</keyword>
<evidence type="ECO:0000313" key="29">
    <source>
        <dbReference type="EMBL" id="VFK12428.1"/>
    </source>
</evidence>
<evidence type="ECO:0000256" key="18">
    <source>
        <dbReference type="ARBA" id="ARBA00023316"/>
    </source>
</evidence>
<keyword evidence="13 23" id="KW-0133">Cell shape</keyword>
<evidence type="ECO:0000256" key="20">
    <source>
        <dbReference type="ARBA" id="ARBA00034000"/>
    </source>
</evidence>
<evidence type="ECO:0000256" key="22">
    <source>
        <dbReference type="NCBIfam" id="TIGR02071"/>
    </source>
</evidence>
<evidence type="ECO:0000256" key="6">
    <source>
        <dbReference type="ARBA" id="ARBA00018637"/>
    </source>
</evidence>
<dbReference type="GO" id="GO:0071555">
    <property type="term" value="P:cell wall organization"/>
    <property type="evidence" value="ECO:0007669"/>
    <property type="project" value="UniProtKB-UniRule"/>
</dbReference>
<dbReference type="AlphaFoldDB" id="A0A450W609"/>
<dbReference type="InterPro" id="IPR050396">
    <property type="entry name" value="Glycosyltr_51/Transpeptidase"/>
</dbReference>
<dbReference type="UniPathway" id="UPA00219"/>
<dbReference type="GO" id="GO:0046677">
    <property type="term" value="P:response to antibiotic"/>
    <property type="evidence" value="ECO:0007669"/>
    <property type="project" value="UniProtKB-UniRule"/>
</dbReference>
<dbReference type="InterPro" id="IPR023346">
    <property type="entry name" value="Lysozyme-like_dom_sf"/>
</dbReference>
<evidence type="ECO:0000259" key="27">
    <source>
        <dbReference type="Pfam" id="PF00912"/>
    </source>
</evidence>
<keyword evidence="9" id="KW-0645">Protease</keyword>
<gene>
    <name evidence="29" type="ORF">BECKLPF1236B_GA0070989_10356</name>
</gene>
<organism evidence="29">
    <name type="scientific">Candidatus Kentrum sp. LPFa</name>
    <dbReference type="NCBI Taxonomy" id="2126335"/>
    <lineage>
        <taxon>Bacteria</taxon>
        <taxon>Pseudomonadati</taxon>
        <taxon>Pseudomonadota</taxon>
        <taxon>Gammaproteobacteria</taxon>
        <taxon>Candidatus Kentrum</taxon>
    </lineage>
</organism>
<dbReference type="GO" id="GO:0006508">
    <property type="term" value="P:proteolysis"/>
    <property type="evidence" value="ECO:0007669"/>
    <property type="project" value="UniProtKB-KW"/>
</dbReference>
<dbReference type="Gene3D" id="3.40.710.10">
    <property type="entry name" value="DD-peptidase/beta-lactamase superfamily"/>
    <property type="match status" value="1"/>
</dbReference>
<evidence type="ECO:0000256" key="15">
    <source>
        <dbReference type="ARBA" id="ARBA00023136"/>
    </source>
</evidence>
<dbReference type="GO" id="GO:0008360">
    <property type="term" value="P:regulation of cell shape"/>
    <property type="evidence" value="ECO:0007669"/>
    <property type="project" value="UniProtKB-UniRule"/>
</dbReference>
<name>A0A450W609_9GAMM</name>
<comment type="subcellular location">
    <subcellularLocation>
        <location evidence="2">Cell membrane</location>
    </subcellularLocation>
</comment>
<evidence type="ECO:0000256" key="21">
    <source>
        <dbReference type="ARBA" id="ARBA00049902"/>
    </source>
</evidence>
<comment type="catalytic activity">
    <reaction evidence="21">
        <text>[GlcNAc-(1-&gt;4)-Mur2Ac(oyl-L-Ala-gamma-D-Glu-L-Lys-D-Ala-D-Ala)](n)-di-trans,octa-cis-undecaprenyl diphosphate + beta-D-GlcNAc-(1-&gt;4)-Mur2Ac(oyl-L-Ala-gamma-D-Glu-L-Lys-D-Ala-D-Ala)-di-trans,octa-cis-undecaprenyl diphosphate = [GlcNAc-(1-&gt;4)-Mur2Ac(oyl-L-Ala-gamma-D-Glu-L-Lys-D-Ala-D-Ala)](n+1)-di-trans,octa-cis-undecaprenyl diphosphate + di-trans,octa-cis-undecaprenyl diphosphate + H(+)</text>
        <dbReference type="Rhea" id="RHEA:23708"/>
        <dbReference type="Rhea" id="RHEA-COMP:9602"/>
        <dbReference type="Rhea" id="RHEA-COMP:9603"/>
        <dbReference type="ChEBI" id="CHEBI:15378"/>
        <dbReference type="ChEBI" id="CHEBI:58405"/>
        <dbReference type="ChEBI" id="CHEBI:60033"/>
        <dbReference type="ChEBI" id="CHEBI:78435"/>
        <dbReference type="EC" id="2.4.99.28"/>
    </reaction>
</comment>
<keyword evidence="11 23" id="KW-0808">Transferase</keyword>
<feature type="transmembrane region" description="Helical" evidence="25">
    <location>
        <begin position="12"/>
        <end position="35"/>
    </location>
</feature>
<dbReference type="GO" id="GO:0005886">
    <property type="term" value="C:plasma membrane"/>
    <property type="evidence" value="ECO:0007669"/>
    <property type="project" value="UniProtKB-SubCell"/>
</dbReference>
<dbReference type="SUPFAM" id="SSF53955">
    <property type="entry name" value="Lysozyme-like"/>
    <property type="match status" value="1"/>
</dbReference>
<evidence type="ECO:0000256" key="7">
    <source>
        <dbReference type="ARBA" id="ARBA00022475"/>
    </source>
</evidence>
<evidence type="ECO:0000256" key="23">
    <source>
        <dbReference type="PIRNR" id="PIRNR002799"/>
    </source>
</evidence>
<keyword evidence="18 23" id="KW-0961">Cell wall biogenesis/degradation</keyword>
<evidence type="ECO:0000259" key="26">
    <source>
        <dbReference type="Pfam" id="PF00905"/>
    </source>
</evidence>
<reference evidence="29" key="1">
    <citation type="submission" date="2019-02" db="EMBL/GenBank/DDBJ databases">
        <authorList>
            <person name="Gruber-Vodicka R. H."/>
            <person name="Seah K. B. B."/>
        </authorList>
    </citation>
    <scope>NUCLEOTIDE SEQUENCE</scope>
    <source>
        <strain evidence="29">BECK_S313</strain>
    </source>
</reference>
<accession>A0A450W609</accession>
<dbReference type="SUPFAM" id="SSF56601">
    <property type="entry name" value="beta-lactamase/transpeptidase-like"/>
    <property type="match status" value="1"/>
</dbReference>
<dbReference type="EMBL" id="CAADFK010000035">
    <property type="protein sequence ID" value="VFK12428.1"/>
    <property type="molecule type" value="Genomic_DNA"/>
</dbReference>
<comment type="pathway">
    <text evidence="3 23">Cell wall biogenesis; peptidoglycan biosynthesis.</text>
</comment>
<keyword evidence="25" id="KW-0812">Transmembrane</keyword>
<evidence type="ECO:0000256" key="2">
    <source>
        <dbReference type="ARBA" id="ARBA00004236"/>
    </source>
</evidence>
<evidence type="ECO:0000256" key="3">
    <source>
        <dbReference type="ARBA" id="ARBA00004752"/>
    </source>
</evidence>
<feature type="active site" description="Acyl-ester intermediate; for transpeptidase activity" evidence="24">
    <location>
        <position position="462"/>
    </location>
</feature>
<feature type="domain" description="Penicillin-binding protein transpeptidase" evidence="26">
    <location>
        <begin position="427"/>
        <end position="667"/>
    </location>
</feature>
<proteinExistence type="inferred from homology"/>
<keyword evidence="10 23" id="KW-0328">Glycosyltransferase</keyword>
<evidence type="ECO:0000256" key="1">
    <source>
        <dbReference type="ARBA" id="ARBA00002624"/>
    </source>
</evidence>
<evidence type="ECO:0000256" key="9">
    <source>
        <dbReference type="ARBA" id="ARBA00022670"/>
    </source>
</evidence>
<dbReference type="PIRSF" id="PIRSF002799">
    <property type="entry name" value="PBP_1b"/>
    <property type="match status" value="1"/>
</dbReference>
<dbReference type="Pfam" id="PF00912">
    <property type="entry name" value="Transgly"/>
    <property type="match status" value="1"/>
</dbReference>
<evidence type="ECO:0000256" key="8">
    <source>
        <dbReference type="ARBA" id="ARBA00022645"/>
    </source>
</evidence>
<evidence type="ECO:0000256" key="14">
    <source>
        <dbReference type="ARBA" id="ARBA00022984"/>
    </source>
</evidence>
<comment type="catalytic activity">
    <reaction evidence="20">
        <text>Preferential cleavage: (Ac)2-L-Lys-D-Ala-|-D-Ala. Also transpeptidation of peptidyl-alanyl moieties that are N-acyl substituents of D-alanine.</text>
        <dbReference type="EC" id="3.4.16.4"/>
    </reaction>
</comment>
<evidence type="ECO:0000256" key="19">
    <source>
        <dbReference type="ARBA" id="ARBA00032454"/>
    </source>
</evidence>
<dbReference type="NCBIfam" id="TIGR02071">
    <property type="entry name" value="PBP_1b"/>
    <property type="match status" value="1"/>
</dbReference>
<keyword evidence="12" id="KW-0378">Hydrolase</keyword>
<keyword evidence="17" id="KW-0511">Multifunctional enzyme</keyword>
<evidence type="ECO:0000256" key="11">
    <source>
        <dbReference type="ARBA" id="ARBA00022679"/>
    </source>
</evidence>